<organism evidence="1">
    <name type="scientific">marine sediment metagenome</name>
    <dbReference type="NCBI Taxonomy" id="412755"/>
    <lineage>
        <taxon>unclassified sequences</taxon>
        <taxon>metagenomes</taxon>
        <taxon>ecological metagenomes</taxon>
    </lineage>
</organism>
<sequence length="49" mass="5548">MPIRPAPKPSWKMLAALLMLAYLQMQTSPTGSIDSLKQGMDELEKMLRE</sequence>
<proteinExistence type="predicted"/>
<comment type="caution">
    <text evidence="1">The sequence shown here is derived from an EMBL/GenBank/DDBJ whole genome shotgun (WGS) entry which is preliminary data.</text>
</comment>
<gene>
    <name evidence="1" type="ORF">LCGC14_0289460</name>
</gene>
<dbReference type="EMBL" id="LAZR01000171">
    <property type="protein sequence ID" value="KKN84484.1"/>
    <property type="molecule type" value="Genomic_DNA"/>
</dbReference>
<name>A0A0F9TYU2_9ZZZZ</name>
<reference evidence="1" key="1">
    <citation type="journal article" date="2015" name="Nature">
        <title>Complex archaea that bridge the gap between prokaryotes and eukaryotes.</title>
        <authorList>
            <person name="Spang A."/>
            <person name="Saw J.H."/>
            <person name="Jorgensen S.L."/>
            <person name="Zaremba-Niedzwiedzka K."/>
            <person name="Martijn J."/>
            <person name="Lind A.E."/>
            <person name="van Eijk R."/>
            <person name="Schleper C."/>
            <person name="Guy L."/>
            <person name="Ettema T.J."/>
        </authorList>
    </citation>
    <scope>NUCLEOTIDE SEQUENCE</scope>
</reference>
<dbReference type="AlphaFoldDB" id="A0A0F9TYU2"/>
<evidence type="ECO:0000313" key="1">
    <source>
        <dbReference type="EMBL" id="KKN84484.1"/>
    </source>
</evidence>
<protein>
    <submittedName>
        <fullName evidence="1">Uncharacterized protein</fullName>
    </submittedName>
</protein>
<accession>A0A0F9TYU2</accession>